<sequence length="589" mass="66663">MAAHFAGGGGAAFRQFCNDVSTIGLAGLREQFAELRNYQPSDPSRSAFDANMAKNRYKDVICLDSSRVVLKPLPSEPPLSSDYIHANSVYFDVLKYRFICAQGPLDSTTHDFWRMIWQEKVVHVFMLCRCEELGKPKCAQYWPKQEGAIMNFGGFTIRNDKVHYPDKNIVATNMTVTYQGETRGIDHRQWITWPDKTVPRTLDTAFKMLTLIRDRKTPTLVHCSAGIGRTGTLVAIDVLYRYLMANKPMSLKTVVEGIRNQRGQAVQTEDQYLFIHYVILQRIASRGFIEYGLVKNFCHNYETYILQLTKTPQEPLIRLPNTVPANYQPPSTILAAYKTAIATMKTKSSSQATQSSGFLSSVEKEKVPKRGAKTRRSGGTRRDRNRTRRTRSTTPSKKPLPEPGATRASAEAFADEEPKKAEWDLQLAEAGKLYRIVEKPKCSTPTKCRAERSLGPDAQPTTTTRSEPFDYSLEPKESGAASKVKEANSHPKPVVMYDADYEEPESVFAEDSMARDAAKEPFVMNPHTEKEISEAKADGVDPLLFEAQEPDEGRKNSKEYTELNRYLALQQKFREYEKKAASENEQRKQ</sequence>
<evidence type="ECO:0000259" key="3">
    <source>
        <dbReference type="PROSITE" id="PS50056"/>
    </source>
</evidence>
<accession>A0A1I7YBS8</accession>
<name>A0A1I7YBS8_9BILA</name>
<dbReference type="AlphaFoldDB" id="A0A1I7YBS8"/>
<feature type="region of interest" description="Disordered" evidence="1">
    <location>
        <begin position="532"/>
        <end position="559"/>
    </location>
</feature>
<dbReference type="PROSITE" id="PS00383">
    <property type="entry name" value="TYR_PHOSPHATASE_1"/>
    <property type="match status" value="1"/>
</dbReference>
<evidence type="ECO:0000313" key="5">
    <source>
        <dbReference type="WBParaSite" id="L893_g14774.t1"/>
    </source>
</evidence>
<feature type="region of interest" description="Disordered" evidence="1">
    <location>
        <begin position="348"/>
        <end position="418"/>
    </location>
</feature>
<dbReference type="InterPro" id="IPR000387">
    <property type="entry name" value="Tyr_Pase_dom"/>
</dbReference>
<dbReference type="GO" id="GO:0004725">
    <property type="term" value="F:protein tyrosine phosphatase activity"/>
    <property type="evidence" value="ECO:0007669"/>
    <property type="project" value="InterPro"/>
</dbReference>
<dbReference type="InterPro" id="IPR052782">
    <property type="entry name" value="Oocyte-zygote_transition_reg"/>
</dbReference>
<reference evidence="5" key="1">
    <citation type="submission" date="2016-11" db="UniProtKB">
        <authorList>
            <consortium name="WormBaseParasite"/>
        </authorList>
    </citation>
    <scope>IDENTIFICATION</scope>
</reference>
<dbReference type="SUPFAM" id="SSF52799">
    <property type="entry name" value="(Phosphotyrosine protein) phosphatases II"/>
    <property type="match status" value="1"/>
</dbReference>
<feature type="domain" description="Tyrosine-protein phosphatase" evidence="2">
    <location>
        <begin position="28"/>
        <end position="282"/>
    </location>
</feature>
<dbReference type="PROSITE" id="PS50056">
    <property type="entry name" value="TYR_PHOSPHATASE_2"/>
    <property type="match status" value="1"/>
</dbReference>
<keyword evidence="4" id="KW-1185">Reference proteome</keyword>
<feature type="domain" description="Tyrosine specific protein phosphatases" evidence="3">
    <location>
        <begin position="196"/>
        <end position="273"/>
    </location>
</feature>
<feature type="compositionally biased region" description="Basic and acidic residues" evidence="1">
    <location>
        <begin position="473"/>
        <end position="489"/>
    </location>
</feature>
<proteinExistence type="predicted"/>
<dbReference type="Gene3D" id="3.90.190.10">
    <property type="entry name" value="Protein tyrosine phosphatase superfamily"/>
    <property type="match status" value="1"/>
</dbReference>
<dbReference type="WBParaSite" id="L893_g14774.t1">
    <property type="protein sequence ID" value="L893_g14774.t1"/>
    <property type="gene ID" value="L893_g14774"/>
</dbReference>
<evidence type="ECO:0000259" key="2">
    <source>
        <dbReference type="PROSITE" id="PS50055"/>
    </source>
</evidence>
<evidence type="ECO:0000256" key="1">
    <source>
        <dbReference type="SAM" id="MobiDB-lite"/>
    </source>
</evidence>
<dbReference type="InterPro" id="IPR029021">
    <property type="entry name" value="Prot-tyrosine_phosphatase-like"/>
</dbReference>
<evidence type="ECO:0000313" key="4">
    <source>
        <dbReference type="Proteomes" id="UP000095287"/>
    </source>
</evidence>
<feature type="compositionally biased region" description="Low complexity" evidence="1">
    <location>
        <begin position="348"/>
        <end position="361"/>
    </location>
</feature>
<dbReference type="Proteomes" id="UP000095287">
    <property type="component" value="Unplaced"/>
</dbReference>
<organism evidence="4 5">
    <name type="scientific">Steinernema glaseri</name>
    <dbReference type="NCBI Taxonomy" id="37863"/>
    <lineage>
        <taxon>Eukaryota</taxon>
        <taxon>Metazoa</taxon>
        <taxon>Ecdysozoa</taxon>
        <taxon>Nematoda</taxon>
        <taxon>Chromadorea</taxon>
        <taxon>Rhabditida</taxon>
        <taxon>Tylenchina</taxon>
        <taxon>Panagrolaimomorpha</taxon>
        <taxon>Strongyloidoidea</taxon>
        <taxon>Steinernematidae</taxon>
        <taxon>Steinernema</taxon>
    </lineage>
</organism>
<dbReference type="SMART" id="SM00404">
    <property type="entry name" value="PTPc_motif"/>
    <property type="match status" value="1"/>
</dbReference>
<feature type="compositionally biased region" description="Basic residues" evidence="1">
    <location>
        <begin position="369"/>
        <end position="391"/>
    </location>
</feature>
<dbReference type="InterPro" id="IPR003595">
    <property type="entry name" value="Tyr_Pase_cat"/>
</dbReference>
<dbReference type="SMART" id="SM00194">
    <property type="entry name" value="PTPc"/>
    <property type="match status" value="1"/>
</dbReference>
<dbReference type="PRINTS" id="PR00700">
    <property type="entry name" value="PRTYPHPHTASE"/>
</dbReference>
<dbReference type="PROSITE" id="PS50055">
    <property type="entry name" value="TYR_PHOSPHATASE_PTP"/>
    <property type="match status" value="1"/>
</dbReference>
<protein>
    <submittedName>
        <fullName evidence="5">Protein-tyrosine-phosphatase</fullName>
    </submittedName>
</protein>
<dbReference type="PANTHER" id="PTHR46163">
    <property type="entry name" value="TYROSINE-PROTEIN PHOSPHATASE-RELATED"/>
    <property type="match status" value="1"/>
</dbReference>
<dbReference type="InterPro" id="IPR000242">
    <property type="entry name" value="PTP_cat"/>
</dbReference>
<dbReference type="InterPro" id="IPR016130">
    <property type="entry name" value="Tyr_Pase_AS"/>
</dbReference>
<feature type="region of interest" description="Disordered" evidence="1">
    <location>
        <begin position="441"/>
        <end position="491"/>
    </location>
</feature>
<dbReference type="Pfam" id="PF00102">
    <property type="entry name" value="Y_phosphatase"/>
    <property type="match status" value="1"/>
</dbReference>